<dbReference type="SMART" id="SM00271">
    <property type="entry name" value="DnaJ"/>
    <property type="match status" value="1"/>
</dbReference>
<dbReference type="SUPFAM" id="SSF46565">
    <property type="entry name" value="Chaperone J-domain"/>
    <property type="match status" value="1"/>
</dbReference>
<dbReference type="InterPro" id="IPR051948">
    <property type="entry name" value="Hsp70_co-chaperone_J-domain"/>
</dbReference>
<comment type="caution">
    <text evidence="4">The sequence shown here is derived from an EMBL/GenBank/DDBJ whole genome shotgun (WGS) entry which is preliminary data.</text>
</comment>
<feature type="domain" description="J" evidence="3">
    <location>
        <begin position="6"/>
        <end position="72"/>
    </location>
</feature>
<feature type="compositionally biased region" description="Basic and acidic residues" evidence="2">
    <location>
        <begin position="458"/>
        <end position="510"/>
    </location>
</feature>
<feature type="compositionally biased region" description="Low complexity" evidence="2">
    <location>
        <begin position="191"/>
        <end position="202"/>
    </location>
</feature>
<dbReference type="GO" id="GO:0051087">
    <property type="term" value="F:protein-folding chaperone binding"/>
    <property type="evidence" value="ECO:0007669"/>
    <property type="project" value="TreeGrafter"/>
</dbReference>
<dbReference type="Proteomes" id="UP001295423">
    <property type="component" value="Unassembled WGS sequence"/>
</dbReference>
<feature type="compositionally biased region" description="Low complexity" evidence="2">
    <location>
        <begin position="151"/>
        <end position="161"/>
    </location>
</feature>
<accession>A0AAD2JH73</accession>
<feature type="compositionally biased region" description="Basic and acidic residues" evidence="2">
    <location>
        <begin position="320"/>
        <end position="329"/>
    </location>
</feature>
<evidence type="ECO:0000256" key="1">
    <source>
        <dbReference type="ARBA" id="ARBA00023186"/>
    </source>
</evidence>
<feature type="compositionally biased region" description="Low complexity" evidence="2">
    <location>
        <begin position="299"/>
        <end position="319"/>
    </location>
</feature>
<dbReference type="Gene3D" id="1.10.287.110">
    <property type="entry name" value="DnaJ domain"/>
    <property type="match status" value="1"/>
</dbReference>
<dbReference type="GO" id="GO:0036503">
    <property type="term" value="P:ERAD pathway"/>
    <property type="evidence" value="ECO:0007669"/>
    <property type="project" value="TreeGrafter"/>
</dbReference>
<dbReference type="PANTHER" id="PTHR44360:SF1">
    <property type="entry name" value="DNAJ HOMOLOG SUBFAMILY B MEMBER 9"/>
    <property type="match status" value="1"/>
</dbReference>
<organism evidence="4 5">
    <name type="scientific">Cylindrotheca closterium</name>
    <dbReference type="NCBI Taxonomy" id="2856"/>
    <lineage>
        <taxon>Eukaryota</taxon>
        <taxon>Sar</taxon>
        <taxon>Stramenopiles</taxon>
        <taxon>Ochrophyta</taxon>
        <taxon>Bacillariophyta</taxon>
        <taxon>Bacillariophyceae</taxon>
        <taxon>Bacillariophycidae</taxon>
        <taxon>Bacillariales</taxon>
        <taxon>Bacillariaceae</taxon>
        <taxon>Cylindrotheca</taxon>
    </lineage>
</organism>
<feature type="compositionally biased region" description="Basic and acidic residues" evidence="2">
    <location>
        <begin position="33"/>
        <end position="51"/>
    </location>
</feature>
<keyword evidence="1" id="KW-0143">Chaperone</keyword>
<name>A0AAD2JH73_9STRA</name>
<feature type="region of interest" description="Disordered" evidence="2">
    <location>
        <begin position="75"/>
        <end position="348"/>
    </location>
</feature>
<feature type="compositionally biased region" description="Basic residues" evidence="2">
    <location>
        <begin position="571"/>
        <end position="581"/>
    </location>
</feature>
<dbReference type="PRINTS" id="PR00625">
    <property type="entry name" value="JDOMAIN"/>
</dbReference>
<dbReference type="InterPro" id="IPR001623">
    <property type="entry name" value="DnaJ_domain"/>
</dbReference>
<dbReference type="AlphaFoldDB" id="A0AAD2JH73"/>
<dbReference type="InterPro" id="IPR036869">
    <property type="entry name" value="J_dom_sf"/>
</dbReference>
<protein>
    <recommendedName>
        <fullName evidence="3">J domain-containing protein</fullName>
    </recommendedName>
</protein>
<gene>
    <name evidence="4" type="ORF">CYCCA115_LOCUS12483</name>
</gene>
<dbReference type="PROSITE" id="PS50076">
    <property type="entry name" value="DNAJ_2"/>
    <property type="match status" value="1"/>
</dbReference>
<dbReference type="CDD" id="cd06257">
    <property type="entry name" value="DnaJ"/>
    <property type="match status" value="1"/>
</dbReference>
<feature type="compositionally biased region" description="Basic residues" evidence="2">
    <location>
        <begin position="597"/>
        <end position="607"/>
    </location>
</feature>
<feature type="compositionally biased region" description="Polar residues" evidence="2">
    <location>
        <begin position="242"/>
        <end position="258"/>
    </location>
</feature>
<feature type="region of interest" description="Disordered" evidence="2">
    <location>
        <begin position="33"/>
        <end position="56"/>
    </location>
</feature>
<feature type="region of interest" description="Disordered" evidence="2">
    <location>
        <begin position="458"/>
        <end position="682"/>
    </location>
</feature>
<dbReference type="Pfam" id="PF00226">
    <property type="entry name" value="DnaJ"/>
    <property type="match status" value="1"/>
</dbReference>
<sequence>MEKEDDPYEVLGVPYDASEGDIKKAYRKAALKYHPDRQNTEEDKQNAHDVFSKISGAYTILTDPVKRYDWKSANEHKIKGGGSSSSSTTTSSTPSTTTSSASSVRRSSAAPAPRPASFASPVGQRRTTAGMARPSPAQRPRSSVVGKSPMPGRAPRTARANAPPPPAARGRGPMPGRAPAPGRGRGPGPAPGRAGRMPARGGSASFRGIPSNDLRHSMHGTGQRRVIGGSQRDLTGRGRPHATQQPNRVLSNPNNNRAKSPVRASPGSLSSRRTPVRPSAATRGRMPGAPSLDDDDHSVGSSRSAGGRRGSSASPVAGRKGAEKLESRVARGGRKRPEGSQVQKKCHPPLVAYERLVNRHFGAEYLEEEGKSGFFKKAIEIEAKPLLDNTDPLAVTSISTKTTIEKKDGLYEVKTITKVKRLDGSVDLDTKTSIVEKEETKNLPKDLNLKITRKVEMRDLKKEEKKREEEKKKAEKEEKKREQERLKEEKKIAQKYEMEERKKAEKRLEEQMMNDSMKSDAFEKSSSAFEKSSNAFEKSGAFDHSQDASEGFLEESTSFDASGNLDDGTSTKKKKKKKKKKPVEDGDEEEEEGTVTSKKKKKKKKKKPVDGDEDAEQDDENIDGEEETVTTKKKKKKKKKKKSEDESEDVAEGDEGEENEGNDENEDNEEEEPEKSERGMDP</sequence>
<feature type="compositionally biased region" description="Low complexity" evidence="2">
    <location>
        <begin position="168"/>
        <end position="182"/>
    </location>
</feature>
<feature type="compositionally biased region" description="Low complexity" evidence="2">
    <location>
        <begin position="84"/>
        <end position="121"/>
    </location>
</feature>
<dbReference type="GO" id="GO:0005783">
    <property type="term" value="C:endoplasmic reticulum"/>
    <property type="evidence" value="ECO:0007669"/>
    <property type="project" value="TreeGrafter"/>
</dbReference>
<dbReference type="PANTHER" id="PTHR44360">
    <property type="entry name" value="DNAJ HOMOLOG SUBFAMILY B MEMBER 9"/>
    <property type="match status" value="1"/>
</dbReference>
<feature type="compositionally biased region" description="Acidic residues" evidence="2">
    <location>
        <begin position="645"/>
        <end position="674"/>
    </location>
</feature>
<feature type="compositionally biased region" description="Low complexity" evidence="2">
    <location>
        <begin position="524"/>
        <end position="537"/>
    </location>
</feature>
<proteinExistence type="predicted"/>
<evidence type="ECO:0000313" key="4">
    <source>
        <dbReference type="EMBL" id="CAJ1950223.1"/>
    </source>
</evidence>
<dbReference type="GO" id="GO:0051787">
    <property type="term" value="F:misfolded protein binding"/>
    <property type="evidence" value="ECO:0007669"/>
    <property type="project" value="TreeGrafter"/>
</dbReference>
<dbReference type="EMBL" id="CAKOGP040001759">
    <property type="protein sequence ID" value="CAJ1950223.1"/>
    <property type="molecule type" value="Genomic_DNA"/>
</dbReference>
<feature type="compositionally biased region" description="Basic residues" evidence="2">
    <location>
        <begin position="631"/>
        <end position="641"/>
    </location>
</feature>
<evidence type="ECO:0000313" key="5">
    <source>
        <dbReference type="Proteomes" id="UP001295423"/>
    </source>
</evidence>
<reference evidence="4" key="1">
    <citation type="submission" date="2023-08" db="EMBL/GenBank/DDBJ databases">
        <authorList>
            <person name="Audoor S."/>
            <person name="Bilcke G."/>
        </authorList>
    </citation>
    <scope>NUCLEOTIDE SEQUENCE</scope>
</reference>
<evidence type="ECO:0000256" key="2">
    <source>
        <dbReference type="SAM" id="MobiDB-lite"/>
    </source>
</evidence>
<evidence type="ECO:0000259" key="3">
    <source>
        <dbReference type="PROSITE" id="PS50076"/>
    </source>
</evidence>
<feature type="compositionally biased region" description="Acidic residues" evidence="2">
    <location>
        <begin position="611"/>
        <end position="628"/>
    </location>
</feature>
<keyword evidence="5" id="KW-1185">Reference proteome</keyword>